<evidence type="ECO:0000259" key="5">
    <source>
        <dbReference type="Pfam" id="PF02779"/>
    </source>
</evidence>
<dbReference type="InterPro" id="IPR005475">
    <property type="entry name" value="Transketolase-like_Pyr-bd"/>
</dbReference>
<evidence type="ECO:0000313" key="6">
    <source>
        <dbReference type="EMBL" id="EMD33020.1"/>
    </source>
</evidence>
<dbReference type="Pfam" id="PF02779">
    <property type="entry name" value="Transket_pyr"/>
    <property type="match status" value="1"/>
</dbReference>
<evidence type="ECO:0000313" key="7">
    <source>
        <dbReference type="Proteomes" id="UP000016930"/>
    </source>
</evidence>
<evidence type="ECO:0000256" key="1">
    <source>
        <dbReference type="ARBA" id="ARBA00001964"/>
    </source>
</evidence>
<dbReference type="GO" id="GO:0006086">
    <property type="term" value="P:pyruvate decarboxylation to acetyl-CoA"/>
    <property type="evidence" value="ECO:0007669"/>
    <property type="project" value="InterPro"/>
</dbReference>
<dbReference type="OrthoDB" id="10266385at2759"/>
<dbReference type="STRING" id="914234.M2QLK6"/>
<feature type="domain" description="Transketolase-like pyrimidine-binding" evidence="5">
    <location>
        <begin position="1"/>
        <end position="73"/>
    </location>
</feature>
<dbReference type="HOGENOM" id="CLU_012907_1_5_1"/>
<dbReference type="EMBL" id="KB445808">
    <property type="protein sequence ID" value="EMD33020.1"/>
    <property type="molecule type" value="Genomic_DNA"/>
</dbReference>
<comment type="function">
    <text evidence="4">The pyruvate dehydrogenase complex catalyzes the overall conversion of pyruvate to acetyl-CoA and CO2.</text>
</comment>
<dbReference type="EC" id="1.2.4.1" evidence="4"/>
<evidence type="ECO:0000256" key="2">
    <source>
        <dbReference type="ARBA" id="ARBA00023002"/>
    </source>
</evidence>
<keyword evidence="2 4" id="KW-0560">Oxidoreductase</keyword>
<dbReference type="InterPro" id="IPR027110">
    <property type="entry name" value="PDHB_mito-type"/>
</dbReference>
<comment type="catalytic activity">
    <reaction evidence="4">
        <text>N(6)-[(R)-lipoyl]-L-lysyl-[protein] + pyruvate + H(+) = N(6)-[(R)-S(8)-acetyldihydrolipoyl]-L-lysyl-[protein] + CO2</text>
        <dbReference type="Rhea" id="RHEA:19189"/>
        <dbReference type="Rhea" id="RHEA-COMP:10474"/>
        <dbReference type="Rhea" id="RHEA-COMP:10478"/>
        <dbReference type="ChEBI" id="CHEBI:15361"/>
        <dbReference type="ChEBI" id="CHEBI:15378"/>
        <dbReference type="ChEBI" id="CHEBI:16526"/>
        <dbReference type="ChEBI" id="CHEBI:83099"/>
        <dbReference type="ChEBI" id="CHEBI:83111"/>
        <dbReference type="EC" id="1.2.4.1"/>
    </reaction>
</comment>
<dbReference type="Gene3D" id="3.40.50.970">
    <property type="match status" value="1"/>
</dbReference>
<keyword evidence="4" id="KW-0670">Pyruvate</keyword>
<name>M2QLK6_CERS8</name>
<proteinExistence type="predicted"/>
<keyword evidence="3 4" id="KW-0786">Thiamine pyrophosphate</keyword>
<dbReference type="SUPFAM" id="SSF52518">
    <property type="entry name" value="Thiamin diphosphate-binding fold (THDP-binding)"/>
    <property type="match status" value="1"/>
</dbReference>
<accession>M2QLK6</accession>
<keyword evidence="7" id="KW-1185">Reference proteome</keyword>
<dbReference type="InterPro" id="IPR029061">
    <property type="entry name" value="THDP-binding"/>
</dbReference>
<reference evidence="6 7" key="1">
    <citation type="journal article" date="2012" name="Proc. Natl. Acad. Sci. U.S.A.">
        <title>Comparative genomics of Ceriporiopsis subvermispora and Phanerochaete chrysosporium provide insight into selective ligninolysis.</title>
        <authorList>
            <person name="Fernandez-Fueyo E."/>
            <person name="Ruiz-Duenas F.J."/>
            <person name="Ferreira P."/>
            <person name="Floudas D."/>
            <person name="Hibbett D.S."/>
            <person name="Canessa P."/>
            <person name="Larrondo L.F."/>
            <person name="James T.Y."/>
            <person name="Seelenfreund D."/>
            <person name="Lobos S."/>
            <person name="Polanco R."/>
            <person name="Tello M."/>
            <person name="Honda Y."/>
            <person name="Watanabe T."/>
            <person name="Watanabe T."/>
            <person name="Ryu J.S."/>
            <person name="Kubicek C.P."/>
            <person name="Schmoll M."/>
            <person name="Gaskell J."/>
            <person name="Hammel K.E."/>
            <person name="St John F.J."/>
            <person name="Vanden Wymelenberg A."/>
            <person name="Sabat G."/>
            <person name="Splinter BonDurant S."/>
            <person name="Syed K."/>
            <person name="Yadav J.S."/>
            <person name="Doddapaneni H."/>
            <person name="Subramanian V."/>
            <person name="Lavin J.L."/>
            <person name="Oguiza J.A."/>
            <person name="Perez G."/>
            <person name="Pisabarro A.G."/>
            <person name="Ramirez L."/>
            <person name="Santoyo F."/>
            <person name="Master E."/>
            <person name="Coutinho P.M."/>
            <person name="Henrissat B."/>
            <person name="Lombard V."/>
            <person name="Magnuson J.K."/>
            <person name="Kuees U."/>
            <person name="Hori C."/>
            <person name="Igarashi K."/>
            <person name="Samejima M."/>
            <person name="Held B.W."/>
            <person name="Barry K.W."/>
            <person name="LaButti K.M."/>
            <person name="Lapidus A."/>
            <person name="Lindquist E.A."/>
            <person name="Lucas S.M."/>
            <person name="Riley R."/>
            <person name="Salamov A.A."/>
            <person name="Hoffmeister D."/>
            <person name="Schwenk D."/>
            <person name="Hadar Y."/>
            <person name="Yarden O."/>
            <person name="de Vries R.P."/>
            <person name="Wiebenga A."/>
            <person name="Stenlid J."/>
            <person name="Eastwood D."/>
            <person name="Grigoriev I.V."/>
            <person name="Berka R.M."/>
            <person name="Blanchette R.A."/>
            <person name="Kersten P."/>
            <person name="Martinez A.T."/>
            <person name="Vicuna R."/>
            <person name="Cullen D."/>
        </authorList>
    </citation>
    <scope>NUCLEOTIDE SEQUENCE [LARGE SCALE GENOMIC DNA]</scope>
    <source>
        <strain evidence="6 7">B</strain>
    </source>
</reference>
<evidence type="ECO:0000256" key="3">
    <source>
        <dbReference type="ARBA" id="ARBA00023052"/>
    </source>
</evidence>
<dbReference type="PANTHER" id="PTHR11624">
    <property type="entry name" value="DEHYDROGENASE RELATED"/>
    <property type="match status" value="1"/>
</dbReference>
<dbReference type="PANTHER" id="PTHR11624:SF96">
    <property type="entry name" value="PYRUVATE DEHYDROGENASE E1 COMPONENT SUBUNIT BETA, MITOCHONDRIAL"/>
    <property type="match status" value="1"/>
</dbReference>
<dbReference type="AlphaFoldDB" id="M2QLK6"/>
<evidence type="ECO:0000256" key="4">
    <source>
        <dbReference type="RuleBase" id="RU364074"/>
    </source>
</evidence>
<organism evidence="6 7">
    <name type="scientific">Ceriporiopsis subvermispora (strain B)</name>
    <name type="common">White-rot fungus</name>
    <name type="synonym">Gelatoporia subvermispora</name>
    <dbReference type="NCBI Taxonomy" id="914234"/>
    <lineage>
        <taxon>Eukaryota</taxon>
        <taxon>Fungi</taxon>
        <taxon>Dikarya</taxon>
        <taxon>Basidiomycota</taxon>
        <taxon>Agaricomycotina</taxon>
        <taxon>Agaricomycetes</taxon>
        <taxon>Polyporales</taxon>
        <taxon>Gelatoporiaceae</taxon>
        <taxon>Gelatoporia</taxon>
    </lineage>
</organism>
<dbReference type="Proteomes" id="UP000016930">
    <property type="component" value="Unassembled WGS sequence"/>
</dbReference>
<gene>
    <name evidence="6" type="ORF">CERSUDRAFT_99033</name>
</gene>
<sequence length="115" mass="12244">MTVREAFNSALEKGILRDEHVFIIGDSHLAQVTKGMLNKIDEKCVVDITITEMGVVGLSVGSAFTGLRPICAIDQIVKSGAKTLHMFNDTFLICPIVFCGPNGAAAGVAVQHSQD</sequence>
<protein>
    <recommendedName>
        <fullName evidence="4">Pyruvate dehydrogenase E1 component subunit beta</fullName>
        <ecNumber evidence="4">1.2.4.1</ecNumber>
    </recommendedName>
</protein>
<comment type="cofactor">
    <cofactor evidence="1 4">
        <name>thiamine diphosphate</name>
        <dbReference type="ChEBI" id="CHEBI:58937"/>
    </cofactor>
</comment>
<dbReference type="GO" id="GO:0004739">
    <property type="term" value="F:pyruvate dehydrogenase (acetyl-transferring) activity"/>
    <property type="evidence" value="ECO:0007669"/>
    <property type="project" value="UniProtKB-UniRule"/>
</dbReference>